<keyword evidence="2" id="KW-0964">Secreted</keyword>
<organism evidence="4 5">
    <name type="scientific">Candidatus Curtissbacteria bacterium RIFCSPLOWO2_01_FULL_41_18</name>
    <dbReference type="NCBI Taxonomy" id="1797727"/>
    <lineage>
        <taxon>Bacteria</taxon>
        <taxon>Candidatus Curtissiibacteriota</taxon>
    </lineage>
</organism>
<dbReference type="PRINTS" id="PR00313">
    <property type="entry name" value="CABNDNGRPT"/>
</dbReference>
<evidence type="ECO:0000256" key="3">
    <source>
        <dbReference type="SAM" id="MobiDB-lite"/>
    </source>
</evidence>
<dbReference type="GO" id="GO:0005509">
    <property type="term" value="F:calcium ion binding"/>
    <property type="evidence" value="ECO:0007669"/>
    <property type="project" value="InterPro"/>
</dbReference>
<dbReference type="STRING" id="1797727.A3B51_00970"/>
<sequence length="343" mass="35948">MKHKLKFRIFKIFVIGIIVALAFNLASPNFLQNDSTAQAVGDLSVDWGIGTGDVGPIFVVNNMMPGQTEERSVSVINNASTARPVGVRGVKNSETGDLATVLDIKITEGLTTLYSATLSQFFTDSSGIDGIPLSTLAPSAFTTYTFKVTFQESAENEFQNASVVFDLIAGIAFEVPAECSDMNFSGNPIFGTSGNDNIKGTNFNDLIIAFEGDDKVNGSNGDDCIIGGEDNDKLDGSNGNDVIFGNDGDDRIYGSNGNDEIDAGGGNDQVEGSNGNDDIILGSGNDKADGGNGNDYVEGSEGNDEIRGRNGNDTLFGGSDSDIARGDLGVDTCDAETEISCEL</sequence>
<reference evidence="4 5" key="1">
    <citation type="journal article" date="2016" name="Nat. Commun.">
        <title>Thousands of microbial genomes shed light on interconnected biogeochemical processes in an aquifer system.</title>
        <authorList>
            <person name="Anantharaman K."/>
            <person name="Brown C.T."/>
            <person name="Hug L.A."/>
            <person name="Sharon I."/>
            <person name="Castelle C.J."/>
            <person name="Probst A.J."/>
            <person name="Thomas B.C."/>
            <person name="Singh A."/>
            <person name="Wilkins M.J."/>
            <person name="Karaoz U."/>
            <person name="Brodie E.L."/>
            <person name="Williams K.H."/>
            <person name="Hubbard S.S."/>
            <person name="Banfield J.F."/>
        </authorList>
    </citation>
    <scope>NUCLEOTIDE SEQUENCE [LARGE SCALE GENOMIC DNA]</scope>
</reference>
<dbReference type="Proteomes" id="UP000176780">
    <property type="component" value="Unassembled WGS sequence"/>
</dbReference>
<dbReference type="PANTHER" id="PTHR38340">
    <property type="entry name" value="S-LAYER PROTEIN"/>
    <property type="match status" value="1"/>
</dbReference>
<dbReference type="PANTHER" id="PTHR38340:SF1">
    <property type="entry name" value="S-LAYER PROTEIN"/>
    <property type="match status" value="1"/>
</dbReference>
<feature type="region of interest" description="Disordered" evidence="3">
    <location>
        <begin position="246"/>
        <end position="318"/>
    </location>
</feature>
<dbReference type="Gene3D" id="2.150.10.10">
    <property type="entry name" value="Serralysin-like metalloprotease, C-terminal"/>
    <property type="match status" value="2"/>
</dbReference>
<dbReference type="InterPro" id="IPR050557">
    <property type="entry name" value="RTX_toxin/Mannuronan_C5-epim"/>
</dbReference>
<dbReference type="InterPro" id="IPR011049">
    <property type="entry name" value="Serralysin-like_metalloprot_C"/>
</dbReference>
<evidence type="ECO:0000256" key="2">
    <source>
        <dbReference type="ARBA" id="ARBA00022525"/>
    </source>
</evidence>
<accession>A0A1F5HNF8</accession>
<comment type="subcellular location">
    <subcellularLocation>
        <location evidence="1">Secreted</location>
    </subcellularLocation>
</comment>
<protein>
    <submittedName>
        <fullName evidence="4">Uncharacterized protein</fullName>
    </submittedName>
</protein>
<name>A0A1F5HNF8_9BACT</name>
<evidence type="ECO:0000313" key="4">
    <source>
        <dbReference type="EMBL" id="OGE05575.1"/>
    </source>
</evidence>
<gene>
    <name evidence="4" type="ORF">A3B51_00970</name>
</gene>
<proteinExistence type="predicted"/>
<comment type="caution">
    <text evidence="4">The sequence shown here is derived from an EMBL/GenBank/DDBJ whole genome shotgun (WGS) entry which is preliminary data.</text>
</comment>
<dbReference type="PROSITE" id="PS00330">
    <property type="entry name" value="HEMOLYSIN_CALCIUM"/>
    <property type="match status" value="1"/>
</dbReference>
<evidence type="ECO:0000313" key="5">
    <source>
        <dbReference type="Proteomes" id="UP000176780"/>
    </source>
</evidence>
<dbReference type="InterPro" id="IPR018511">
    <property type="entry name" value="Hemolysin-typ_Ca-bd_CS"/>
</dbReference>
<dbReference type="SUPFAM" id="SSF51120">
    <property type="entry name" value="beta-Roll"/>
    <property type="match status" value="1"/>
</dbReference>
<dbReference type="EMBL" id="MFBQ01000001">
    <property type="protein sequence ID" value="OGE05575.1"/>
    <property type="molecule type" value="Genomic_DNA"/>
</dbReference>
<dbReference type="GO" id="GO:0005576">
    <property type="term" value="C:extracellular region"/>
    <property type="evidence" value="ECO:0007669"/>
    <property type="project" value="UniProtKB-SubCell"/>
</dbReference>
<dbReference type="InterPro" id="IPR001343">
    <property type="entry name" value="Hemolysn_Ca-bd"/>
</dbReference>
<dbReference type="AlphaFoldDB" id="A0A1F5HNF8"/>
<evidence type="ECO:0000256" key="1">
    <source>
        <dbReference type="ARBA" id="ARBA00004613"/>
    </source>
</evidence>
<dbReference type="Pfam" id="PF00353">
    <property type="entry name" value="HemolysinCabind"/>
    <property type="match status" value="3"/>
</dbReference>